<comment type="caution">
    <text evidence="1">The sequence shown here is derived from an EMBL/GenBank/DDBJ whole genome shotgun (WGS) entry which is preliminary data.</text>
</comment>
<sequence length="135" mass="15084">MSELDRLLLMAEDELTEYSTDARKIEKLRKKIALSVPYSQQRQIKETLQAELPTDPISKLISEQRQTVALPFWGIAGLGLLLGISFMQPLDLIATVAGSAAAIAIQKRGWKLEAQKLLIRTLEDIEARINNPDKA</sequence>
<protein>
    <submittedName>
        <fullName evidence="1">Uncharacterized protein</fullName>
    </submittedName>
</protein>
<name>A0A7C3PH89_9CYAN</name>
<evidence type="ECO:0000313" key="1">
    <source>
        <dbReference type="EMBL" id="HFM99815.1"/>
    </source>
</evidence>
<dbReference type="AlphaFoldDB" id="A0A7C3PH89"/>
<gene>
    <name evidence="1" type="ORF">ENR64_19095</name>
</gene>
<dbReference type="EMBL" id="DSRU01000275">
    <property type="protein sequence ID" value="HFM99815.1"/>
    <property type="molecule type" value="Genomic_DNA"/>
</dbReference>
<organism evidence="1">
    <name type="scientific">Oscillatoriales cyanobacterium SpSt-418</name>
    <dbReference type="NCBI Taxonomy" id="2282169"/>
    <lineage>
        <taxon>Bacteria</taxon>
        <taxon>Bacillati</taxon>
        <taxon>Cyanobacteriota</taxon>
        <taxon>Cyanophyceae</taxon>
        <taxon>Oscillatoriophycideae</taxon>
        <taxon>Oscillatoriales</taxon>
    </lineage>
</organism>
<proteinExistence type="predicted"/>
<reference evidence="1" key="1">
    <citation type="journal article" date="2020" name="mSystems">
        <title>Genome- and Community-Level Interaction Insights into Carbon Utilization and Element Cycling Functions of Hydrothermarchaeota in Hydrothermal Sediment.</title>
        <authorList>
            <person name="Zhou Z."/>
            <person name="Liu Y."/>
            <person name="Xu W."/>
            <person name="Pan J."/>
            <person name="Luo Z.H."/>
            <person name="Li M."/>
        </authorList>
    </citation>
    <scope>NUCLEOTIDE SEQUENCE [LARGE SCALE GENOMIC DNA]</scope>
    <source>
        <strain evidence="1">SpSt-418</strain>
    </source>
</reference>
<accession>A0A7C3PH89</accession>